<evidence type="ECO:0000313" key="1">
    <source>
        <dbReference type="EMBL" id="CAG8645190.1"/>
    </source>
</evidence>
<comment type="caution">
    <text evidence="1">The sequence shown here is derived from an EMBL/GenBank/DDBJ whole genome shotgun (WGS) entry which is preliminary data.</text>
</comment>
<proteinExistence type="predicted"/>
<protein>
    <submittedName>
        <fullName evidence="1">5946_t:CDS:1</fullName>
    </submittedName>
</protein>
<gene>
    <name evidence="1" type="ORF">ALEPTO_LOCUS9839</name>
</gene>
<reference evidence="1" key="1">
    <citation type="submission" date="2021-06" db="EMBL/GenBank/DDBJ databases">
        <authorList>
            <person name="Kallberg Y."/>
            <person name="Tangrot J."/>
            <person name="Rosling A."/>
        </authorList>
    </citation>
    <scope>NUCLEOTIDE SEQUENCE</scope>
    <source>
        <strain evidence="1">FL130A</strain>
    </source>
</reference>
<keyword evidence="2" id="KW-1185">Reference proteome</keyword>
<name>A0A9N9H175_9GLOM</name>
<organism evidence="1 2">
    <name type="scientific">Ambispora leptoticha</name>
    <dbReference type="NCBI Taxonomy" id="144679"/>
    <lineage>
        <taxon>Eukaryota</taxon>
        <taxon>Fungi</taxon>
        <taxon>Fungi incertae sedis</taxon>
        <taxon>Mucoromycota</taxon>
        <taxon>Glomeromycotina</taxon>
        <taxon>Glomeromycetes</taxon>
        <taxon>Archaeosporales</taxon>
        <taxon>Ambisporaceae</taxon>
        <taxon>Ambispora</taxon>
    </lineage>
</organism>
<dbReference type="Proteomes" id="UP000789508">
    <property type="component" value="Unassembled WGS sequence"/>
</dbReference>
<evidence type="ECO:0000313" key="2">
    <source>
        <dbReference type="Proteomes" id="UP000789508"/>
    </source>
</evidence>
<accession>A0A9N9H175</accession>
<dbReference type="AlphaFoldDB" id="A0A9N9H175"/>
<sequence length="108" mass="12534">MASSTYEICLGFSPPTKHALHMFFRLLGTGPVHLPKHKCFSDFHHLPKHNKCFSVFRVPPTETQAFLGFSADLGLQKYEKHFLRLRSGENLYYYQSTIFLPVSDKRKD</sequence>
<dbReference type="EMBL" id="CAJVPS010008719">
    <property type="protein sequence ID" value="CAG8645190.1"/>
    <property type="molecule type" value="Genomic_DNA"/>
</dbReference>